<dbReference type="AlphaFoldDB" id="A0A6J4Q8E9"/>
<name>A0A6J4Q8E9_9ACTN</name>
<accession>A0A6J4Q8E9</accession>
<dbReference type="SUPFAM" id="SSF52172">
    <property type="entry name" value="CheY-like"/>
    <property type="match status" value="1"/>
</dbReference>
<protein>
    <recommendedName>
        <fullName evidence="3">Response regulatory domain-containing protein</fullName>
    </recommendedName>
</protein>
<reference evidence="4" key="1">
    <citation type="submission" date="2020-02" db="EMBL/GenBank/DDBJ databases">
        <authorList>
            <person name="Meier V. D."/>
        </authorList>
    </citation>
    <scope>NUCLEOTIDE SEQUENCE</scope>
    <source>
        <strain evidence="4">AVDCRST_MAG80</strain>
    </source>
</reference>
<dbReference type="EMBL" id="CADCVC010000061">
    <property type="protein sequence ID" value="CAA9433328.1"/>
    <property type="molecule type" value="Genomic_DNA"/>
</dbReference>
<evidence type="ECO:0000313" key="4">
    <source>
        <dbReference type="EMBL" id="CAA9433328.1"/>
    </source>
</evidence>
<sequence length="48" mass="5047">MKRILIVEDEAKLARLISRILGEEGYAAETAGDGRSVSRSPSPGASTS</sequence>
<evidence type="ECO:0000256" key="1">
    <source>
        <dbReference type="PROSITE-ProRule" id="PRU00169"/>
    </source>
</evidence>
<comment type="caution">
    <text evidence="1">Lacks conserved residue(s) required for the propagation of feature annotation.</text>
</comment>
<feature type="domain" description="Response regulatory" evidence="3">
    <location>
        <begin position="3"/>
        <end position="48"/>
    </location>
</feature>
<dbReference type="PROSITE" id="PS50110">
    <property type="entry name" value="RESPONSE_REGULATORY"/>
    <property type="match status" value="1"/>
</dbReference>
<organism evidence="4">
    <name type="scientific">uncultured Rubrobacteraceae bacterium</name>
    <dbReference type="NCBI Taxonomy" id="349277"/>
    <lineage>
        <taxon>Bacteria</taxon>
        <taxon>Bacillati</taxon>
        <taxon>Actinomycetota</taxon>
        <taxon>Rubrobacteria</taxon>
        <taxon>Rubrobacterales</taxon>
        <taxon>Rubrobacteraceae</taxon>
        <taxon>environmental samples</taxon>
    </lineage>
</organism>
<dbReference type="InterPro" id="IPR001789">
    <property type="entry name" value="Sig_transdc_resp-reg_receiver"/>
</dbReference>
<proteinExistence type="predicted"/>
<dbReference type="GO" id="GO:0000160">
    <property type="term" value="P:phosphorelay signal transduction system"/>
    <property type="evidence" value="ECO:0007669"/>
    <property type="project" value="InterPro"/>
</dbReference>
<evidence type="ECO:0000259" key="3">
    <source>
        <dbReference type="PROSITE" id="PS50110"/>
    </source>
</evidence>
<evidence type="ECO:0000256" key="2">
    <source>
        <dbReference type="SAM" id="MobiDB-lite"/>
    </source>
</evidence>
<feature type="compositionally biased region" description="Polar residues" evidence="2">
    <location>
        <begin position="37"/>
        <end position="48"/>
    </location>
</feature>
<feature type="region of interest" description="Disordered" evidence="2">
    <location>
        <begin position="28"/>
        <end position="48"/>
    </location>
</feature>
<dbReference type="InterPro" id="IPR011006">
    <property type="entry name" value="CheY-like_superfamily"/>
</dbReference>
<gene>
    <name evidence="4" type="ORF">AVDCRST_MAG80-734</name>
</gene>
<dbReference type="Gene3D" id="3.40.50.2300">
    <property type="match status" value="1"/>
</dbReference>